<dbReference type="EMBL" id="BGPR01040698">
    <property type="protein sequence ID" value="GBO16874.1"/>
    <property type="molecule type" value="Genomic_DNA"/>
</dbReference>
<protein>
    <submittedName>
        <fullName evidence="4">Sulfotransferase family cytosolic 1B member 1</fullName>
    </submittedName>
</protein>
<dbReference type="InterPro" id="IPR027417">
    <property type="entry name" value="P-loop_NTPase"/>
</dbReference>
<organism evidence="4 5">
    <name type="scientific">Araneus ventricosus</name>
    <name type="common">Orbweaver spider</name>
    <name type="synonym">Epeira ventricosa</name>
    <dbReference type="NCBI Taxonomy" id="182803"/>
    <lineage>
        <taxon>Eukaryota</taxon>
        <taxon>Metazoa</taxon>
        <taxon>Ecdysozoa</taxon>
        <taxon>Arthropoda</taxon>
        <taxon>Chelicerata</taxon>
        <taxon>Arachnida</taxon>
        <taxon>Araneae</taxon>
        <taxon>Araneomorphae</taxon>
        <taxon>Entelegynae</taxon>
        <taxon>Araneoidea</taxon>
        <taxon>Araneidae</taxon>
        <taxon>Araneus</taxon>
    </lineage>
</organism>
<dbReference type="GO" id="GO:0008146">
    <property type="term" value="F:sulfotransferase activity"/>
    <property type="evidence" value="ECO:0007669"/>
    <property type="project" value="InterPro"/>
</dbReference>
<evidence type="ECO:0000313" key="5">
    <source>
        <dbReference type="Proteomes" id="UP000499080"/>
    </source>
</evidence>
<dbReference type="InterPro" id="IPR000863">
    <property type="entry name" value="Sulfotransferase_dom"/>
</dbReference>
<dbReference type="Proteomes" id="UP000499080">
    <property type="component" value="Unassembled WGS sequence"/>
</dbReference>
<name>A0A4Y2UXK1_ARAVE</name>
<evidence type="ECO:0000313" key="4">
    <source>
        <dbReference type="EMBL" id="GBO16874.1"/>
    </source>
</evidence>
<dbReference type="AlphaFoldDB" id="A0A4Y2UXK1"/>
<accession>A0A4Y2UXK1</accession>
<sequence length="290" mass="33947">MSRHQIIRGIPFPILNYLSREKIQATLDYLPRDGDIIIASYPKTGSTWLQYIVLQITSKGQLFLSSINDFEKVMPCMGMSGPEDIDNLTGVRFYRHHYRYDMVKKNPKAKVLYVYRNPADTVISRYHFSQEIYEQKLDLDEFFNEFLTGNIGYGQYFEHILSFLAHKNDDNLLLISYEKLYDDPKDGILRIAKFLGEEYYRNLSDDESLLNKIVECTNFDCMKKNLTLEVPHQTPRLPSSEKSKNTINFFRKGVIGDGKNSLSPNQMRRLREMATEVMKGSEVLQDWFKE</sequence>
<evidence type="ECO:0000256" key="1">
    <source>
        <dbReference type="ARBA" id="ARBA00005771"/>
    </source>
</evidence>
<dbReference type="OrthoDB" id="205623at2759"/>
<dbReference type="Gene3D" id="3.40.50.300">
    <property type="entry name" value="P-loop containing nucleotide triphosphate hydrolases"/>
    <property type="match status" value="1"/>
</dbReference>
<evidence type="ECO:0000256" key="2">
    <source>
        <dbReference type="ARBA" id="ARBA00022679"/>
    </source>
</evidence>
<evidence type="ECO:0000259" key="3">
    <source>
        <dbReference type="Pfam" id="PF00685"/>
    </source>
</evidence>
<comment type="similarity">
    <text evidence="1">Belongs to the sulfotransferase 1 family.</text>
</comment>
<gene>
    <name evidence="4" type="primary">Sult1b1_8</name>
    <name evidence="4" type="ORF">AVEN_95155_1</name>
</gene>
<feature type="domain" description="Sulfotransferase" evidence="3">
    <location>
        <begin position="33"/>
        <end position="281"/>
    </location>
</feature>
<dbReference type="PANTHER" id="PTHR11783">
    <property type="entry name" value="SULFOTRANSFERASE SULT"/>
    <property type="match status" value="1"/>
</dbReference>
<dbReference type="SUPFAM" id="SSF52540">
    <property type="entry name" value="P-loop containing nucleoside triphosphate hydrolases"/>
    <property type="match status" value="1"/>
</dbReference>
<keyword evidence="2 4" id="KW-0808">Transferase</keyword>
<proteinExistence type="inferred from homology"/>
<comment type="caution">
    <text evidence="4">The sequence shown here is derived from an EMBL/GenBank/DDBJ whole genome shotgun (WGS) entry which is preliminary data.</text>
</comment>
<reference evidence="4 5" key="1">
    <citation type="journal article" date="2019" name="Sci. Rep.">
        <title>Orb-weaving spider Araneus ventricosus genome elucidates the spidroin gene catalogue.</title>
        <authorList>
            <person name="Kono N."/>
            <person name="Nakamura H."/>
            <person name="Ohtoshi R."/>
            <person name="Moran D.A.P."/>
            <person name="Shinohara A."/>
            <person name="Yoshida Y."/>
            <person name="Fujiwara M."/>
            <person name="Mori M."/>
            <person name="Tomita M."/>
            <person name="Arakawa K."/>
        </authorList>
    </citation>
    <scope>NUCLEOTIDE SEQUENCE [LARGE SCALE GENOMIC DNA]</scope>
</reference>
<keyword evidence="5" id="KW-1185">Reference proteome</keyword>
<dbReference type="Pfam" id="PF00685">
    <property type="entry name" value="Sulfotransfer_1"/>
    <property type="match status" value="1"/>
</dbReference>